<accession>A0AA39MQD3</accession>
<dbReference type="EMBL" id="JAUEPS010000062">
    <property type="protein sequence ID" value="KAK0442757.1"/>
    <property type="molecule type" value="Genomic_DNA"/>
</dbReference>
<evidence type="ECO:0000313" key="2">
    <source>
        <dbReference type="Proteomes" id="UP001175211"/>
    </source>
</evidence>
<evidence type="ECO:0000313" key="1">
    <source>
        <dbReference type="EMBL" id="KAK0442757.1"/>
    </source>
</evidence>
<dbReference type="Proteomes" id="UP001175211">
    <property type="component" value="Unassembled WGS sequence"/>
</dbReference>
<name>A0AA39MQD3_ARMTA</name>
<reference evidence="1" key="1">
    <citation type="submission" date="2023-06" db="EMBL/GenBank/DDBJ databases">
        <authorList>
            <consortium name="Lawrence Berkeley National Laboratory"/>
            <person name="Ahrendt S."/>
            <person name="Sahu N."/>
            <person name="Indic B."/>
            <person name="Wong-Bajracharya J."/>
            <person name="Merenyi Z."/>
            <person name="Ke H.-M."/>
            <person name="Monk M."/>
            <person name="Kocsube S."/>
            <person name="Drula E."/>
            <person name="Lipzen A."/>
            <person name="Balint B."/>
            <person name="Henrissat B."/>
            <person name="Andreopoulos B."/>
            <person name="Martin F.M."/>
            <person name="Harder C.B."/>
            <person name="Rigling D."/>
            <person name="Ford K.L."/>
            <person name="Foster G.D."/>
            <person name="Pangilinan J."/>
            <person name="Papanicolaou A."/>
            <person name="Barry K."/>
            <person name="LaButti K."/>
            <person name="Viragh M."/>
            <person name="Koriabine M."/>
            <person name="Yan M."/>
            <person name="Riley R."/>
            <person name="Champramary S."/>
            <person name="Plett K.L."/>
            <person name="Tsai I.J."/>
            <person name="Slot J."/>
            <person name="Sipos G."/>
            <person name="Plett J."/>
            <person name="Nagy L.G."/>
            <person name="Grigoriev I.V."/>
        </authorList>
    </citation>
    <scope>NUCLEOTIDE SEQUENCE</scope>
    <source>
        <strain evidence="1">CCBAS 213</strain>
    </source>
</reference>
<organism evidence="1 2">
    <name type="scientific">Armillaria tabescens</name>
    <name type="common">Ringless honey mushroom</name>
    <name type="synonym">Agaricus tabescens</name>
    <dbReference type="NCBI Taxonomy" id="1929756"/>
    <lineage>
        <taxon>Eukaryota</taxon>
        <taxon>Fungi</taxon>
        <taxon>Dikarya</taxon>
        <taxon>Basidiomycota</taxon>
        <taxon>Agaricomycotina</taxon>
        <taxon>Agaricomycetes</taxon>
        <taxon>Agaricomycetidae</taxon>
        <taxon>Agaricales</taxon>
        <taxon>Marasmiineae</taxon>
        <taxon>Physalacriaceae</taxon>
        <taxon>Desarmillaria</taxon>
    </lineage>
</organism>
<sequence>MEQGAQIEGREMNDIVQPDLYSPYQASPCRYEYGAEEWVRRDVPCFHPRSVGTGRPESIGTPPKKQAICLLDAVLLLGVEPSKSGKAYRCKSKDLPQIQNKIITTLELGTHALPLRVAHCPPRSKRRDSLIPRFSSSALFKCRQQNILLAAYEERPTAKLNRRDTLALSDPKTPIPFVVYWLLAPGNRSWVRIPDSHRDESRFQAALSSTGSGAILILLIQTLMIQNTKNELLLSLYSEHGTSKRKHQTNVNESVLLPLALKRDRGKLSLSPFSWVSRSQRSYPPASRGGRKRRVGDTHWLRVDEAVIGNEGKESAGGEEGAEVVIDSDNGLC</sequence>
<comment type="caution">
    <text evidence="1">The sequence shown here is derived from an EMBL/GenBank/DDBJ whole genome shotgun (WGS) entry which is preliminary data.</text>
</comment>
<dbReference type="AlphaFoldDB" id="A0AA39MQD3"/>
<protein>
    <submittedName>
        <fullName evidence="1">Uncharacterized protein</fullName>
    </submittedName>
</protein>
<dbReference type="RefSeq" id="XP_060324444.1">
    <property type="nucleotide sequence ID" value="XM_060470178.1"/>
</dbReference>
<proteinExistence type="predicted"/>
<gene>
    <name evidence="1" type="ORF">EV420DRAFT_1485179</name>
</gene>
<keyword evidence="2" id="KW-1185">Reference proteome</keyword>
<dbReference type="GeneID" id="85353726"/>